<evidence type="ECO:0000256" key="3">
    <source>
        <dbReference type="ARBA" id="ARBA00022692"/>
    </source>
</evidence>
<dbReference type="NCBIfam" id="NF011648">
    <property type="entry name" value="PRK15066.1"/>
    <property type="match status" value="1"/>
</dbReference>
<dbReference type="RefSeq" id="WP_110573713.1">
    <property type="nucleotide sequence ID" value="NZ_PIPV01000003.1"/>
</dbReference>
<evidence type="ECO:0000256" key="6">
    <source>
        <dbReference type="RuleBase" id="RU361157"/>
    </source>
</evidence>
<dbReference type="Proteomes" id="UP000287330">
    <property type="component" value="Unassembled WGS sequence"/>
</dbReference>
<dbReference type="GO" id="GO:0140359">
    <property type="term" value="F:ABC-type transporter activity"/>
    <property type="evidence" value="ECO:0007669"/>
    <property type="project" value="InterPro"/>
</dbReference>
<dbReference type="EMBL" id="PIPV01000003">
    <property type="protein sequence ID" value="RUO57129.1"/>
    <property type="molecule type" value="Genomic_DNA"/>
</dbReference>
<feature type="transmembrane region" description="Helical" evidence="6">
    <location>
        <begin position="63"/>
        <end position="86"/>
    </location>
</feature>
<dbReference type="InterPro" id="IPR013525">
    <property type="entry name" value="ABC2_TM"/>
</dbReference>
<feature type="domain" description="ABC transmembrane type-2" evidence="7">
    <location>
        <begin position="24"/>
        <end position="253"/>
    </location>
</feature>
<feature type="transmembrane region" description="Helical" evidence="6">
    <location>
        <begin position="226"/>
        <end position="250"/>
    </location>
</feature>
<feature type="transmembrane region" description="Helical" evidence="6">
    <location>
        <begin position="107"/>
        <end position="134"/>
    </location>
</feature>
<keyword evidence="6" id="KW-0813">Transport</keyword>
<dbReference type="Pfam" id="PF01061">
    <property type="entry name" value="ABC2_membrane"/>
    <property type="match status" value="1"/>
</dbReference>
<feature type="transmembrane region" description="Helical" evidence="6">
    <location>
        <begin position="21"/>
        <end position="43"/>
    </location>
</feature>
<comment type="subcellular location">
    <subcellularLocation>
        <location evidence="6">Cell inner membrane</location>
        <topology evidence="6">Multi-pass membrane protein</topology>
    </subcellularLocation>
    <subcellularLocation>
        <location evidence="1">Membrane</location>
        <topology evidence="1">Multi-pass membrane protein</topology>
    </subcellularLocation>
</comment>
<accession>A0A432Y833</accession>
<evidence type="ECO:0000256" key="1">
    <source>
        <dbReference type="ARBA" id="ARBA00004141"/>
    </source>
</evidence>
<evidence type="ECO:0000259" key="7">
    <source>
        <dbReference type="PROSITE" id="PS51012"/>
    </source>
</evidence>
<dbReference type="InterPro" id="IPR000412">
    <property type="entry name" value="ABC_2_transport"/>
</dbReference>
<proteinExistence type="inferred from homology"/>
<evidence type="ECO:0000256" key="2">
    <source>
        <dbReference type="ARBA" id="ARBA00007783"/>
    </source>
</evidence>
<keyword evidence="5 6" id="KW-0472">Membrane</keyword>
<dbReference type="PROSITE" id="PS51012">
    <property type="entry name" value="ABC_TM2"/>
    <property type="match status" value="1"/>
</dbReference>
<feature type="transmembrane region" description="Helical" evidence="6">
    <location>
        <begin position="140"/>
        <end position="161"/>
    </location>
</feature>
<keyword evidence="3 6" id="KW-0812">Transmembrane</keyword>
<reference evidence="9" key="1">
    <citation type="journal article" date="2018" name="Front. Microbiol.">
        <title>Genome-Based Analysis Reveals the Taxonomy and Diversity of the Family Idiomarinaceae.</title>
        <authorList>
            <person name="Liu Y."/>
            <person name="Lai Q."/>
            <person name="Shao Z."/>
        </authorList>
    </citation>
    <scope>NUCLEOTIDE SEQUENCE [LARGE SCALE GENOMIC DNA]</scope>
    <source>
        <strain evidence="9">F23</strain>
    </source>
</reference>
<keyword evidence="9" id="KW-1185">Reference proteome</keyword>
<dbReference type="InterPro" id="IPR052522">
    <property type="entry name" value="ABC-2_transport_permease"/>
</dbReference>
<dbReference type="PRINTS" id="PR00164">
    <property type="entry name" value="ABC2TRNSPORT"/>
</dbReference>
<feature type="transmembrane region" description="Helical" evidence="6">
    <location>
        <begin position="173"/>
        <end position="193"/>
    </location>
</feature>
<gene>
    <name evidence="8" type="ORF">CWE25_05515</name>
</gene>
<organism evidence="8 9">
    <name type="scientific">Idiomarina fontislapidosi</name>
    <dbReference type="NCBI Taxonomy" id="263723"/>
    <lineage>
        <taxon>Bacteria</taxon>
        <taxon>Pseudomonadati</taxon>
        <taxon>Pseudomonadota</taxon>
        <taxon>Gammaproteobacteria</taxon>
        <taxon>Alteromonadales</taxon>
        <taxon>Idiomarinaceae</taxon>
        <taxon>Idiomarina</taxon>
    </lineage>
</organism>
<sequence length="258" mass="28276">MSNASANLIALKTIWIKECTRFLRIWVQTLVPPAITMTLYFVIFGSIVGERIGTMSGVSYMEFIVPGLIMMSVITNSYSNVASSFFSAKFQRNIEEMLVSPVPTWAIILGYVGGGMARSMIVAVIVTCVSFLFVDISIAHIGYVILTVVLTSTLFALGGLLNGVFGKTFDDISIVPTFVLTPLTYLGGVFYSVSLLPEFWQNVSMANPILYMVNGFRYGFLGQSDVGIATAMWVLIAFNVVFFSGAYYLLEKGKGIRS</sequence>
<keyword evidence="4 6" id="KW-1133">Transmembrane helix</keyword>
<comment type="similarity">
    <text evidence="2 6">Belongs to the ABC-2 integral membrane protein family.</text>
</comment>
<keyword evidence="6" id="KW-1003">Cell membrane</keyword>
<comment type="caution">
    <text evidence="8">The sequence shown here is derived from an EMBL/GenBank/DDBJ whole genome shotgun (WGS) entry which is preliminary data.</text>
</comment>
<dbReference type="PIRSF" id="PIRSF006648">
    <property type="entry name" value="DrrB"/>
    <property type="match status" value="1"/>
</dbReference>
<evidence type="ECO:0000313" key="8">
    <source>
        <dbReference type="EMBL" id="RUO57129.1"/>
    </source>
</evidence>
<protein>
    <recommendedName>
        <fullName evidence="6">Transport permease protein</fullName>
    </recommendedName>
</protein>
<evidence type="ECO:0000256" key="4">
    <source>
        <dbReference type="ARBA" id="ARBA00022989"/>
    </source>
</evidence>
<dbReference type="PANTHER" id="PTHR43332:SF2">
    <property type="entry name" value="INNER MEMBRANE TRANSPORT PERMEASE YADH"/>
    <property type="match status" value="1"/>
</dbReference>
<dbReference type="GO" id="GO:0043190">
    <property type="term" value="C:ATP-binding cassette (ABC) transporter complex"/>
    <property type="evidence" value="ECO:0007669"/>
    <property type="project" value="InterPro"/>
</dbReference>
<dbReference type="PANTHER" id="PTHR43332">
    <property type="entry name" value="INNER MEMBRANE TRANSPORT PERMEASE YADH-RELATED"/>
    <property type="match status" value="1"/>
</dbReference>
<name>A0A432Y833_9GAMM</name>
<dbReference type="InterPro" id="IPR047817">
    <property type="entry name" value="ABC2_TM_bact-type"/>
</dbReference>
<dbReference type="OrthoDB" id="9804001at2"/>
<dbReference type="AlphaFoldDB" id="A0A432Y833"/>
<evidence type="ECO:0000313" key="9">
    <source>
        <dbReference type="Proteomes" id="UP000287330"/>
    </source>
</evidence>
<evidence type="ECO:0000256" key="5">
    <source>
        <dbReference type="ARBA" id="ARBA00023136"/>
    </source>
</evidence>